<gene>
    <name evidence="7" type="ORF">S01H1_69217</name>
</gene>
<dbReference type="CDD" id="cd06171">
    <property type="entry name" value="Sigma70_r4"/>
    <property type="match status" value="1"/>
</dbReference>
<feature type="domain" description="RNA polymerase sigma factor 70 region 4 type 2" evidence="6">
    <location>
        <begin position="72"/>
        <end position="120"/>
    </location>
</feature>
<dbReference type="InterPro" id="IPR013249">
    <property type="entry name" value="RNA_pol_sigma70_r4_t2"/>
</dbReference>
<evidence type="ECO:0000256" key="4">
    <source>
        <dbReference type="ARBA" id="ARBA00023163"/>
    </source>
</evidence>
<dbReference type="Gene3D" id="1.10.1740.10">
    <property type="match status" value="1"/>
</dbReference>
<accession>X0XNL2</accession>
<dbReference type="GO" id="GO:0016987">
    <property type="term" value="F:sigma factor activity"/>
    <property type="evidence" value="ECO:0007669"/>
    <property type="project" value="UniProtKB-KW"/>
</dbReference>
<dbReference type="PANTHER" id="PTHR43133:SF51">
    <property type="entry name" value="RNA POLYMERASE SIGMA FACTOR"/>
    <property type="match status" value="1"/>
</dbReference>
<protein>
    <recommendedName>
        <fullName evidence="8">RNA polymerase sigma-70 region 2 domain-containing protein</fullName>
    </recommendedName>
</protein>
<evidence type="ECO:0000256" key="1">
    <source>
        <dbReference type="ARBA" id="ARBA00010641"/>
    </source>
</evidence>
<feature type="non-terminal residue" evidence="7">
    <location>
        <position position="1"/>
    </location>
</feature>
<dbReference type="GO" id="GO:0003677">
    <property type="term" value="F:DNA binding"/>
    <property type="evidence" value="ECO:0007669"/>
    <property type="project" value="InterPro"/>
</dbReference>
<feature type="non-terminal residue" evidence="7">
    <location>
        <position position="247"/>
    </location>
</feature>
<dbReference type="InterPro" id="IPR036388">
    <property type="entry name" value="WH-like_DNA-bd_sf"/>
</dbReference>
<comment type="caution">
    <text evidence="7">The sequence shown here is derived from an EMBL/GenBank/DDBJ whole genome shotgun (WGS) entry which is preliminary data.</text>
</comment>
<dbReference type="GO" id="GO:0006352">
    <property type="term" value="P:DNA-templated transcription initiation"/>
    <property type="evidence" value="ECO:0007669"/>
    <property type="project" value="InterPro"/>
</dbReference>
<evidence type="ECO:0000313" key="7">
    <source>
        <dbReference type="EMBL" id="GAG38238.1"/>
    </source>
</evidence>
<evidence type="ECO:0000256" key="2">
    <source>
        <dbReference type="ARBA" id="ARBA00023015"/>
    </source>
</evidence>
<dbReference type="Pfam" id="PF04542">
    <property type="entry name" value="Sigma70_r2"/>
    <property type="match status" value="1"/>
</dbReference>
<dbReference type="PANTHER" id="PTHR43133">
    <property type="entry name" value="RNA POLYMERASE ECF-TYPE SIGMA FACTO"/>
    <property type="match status" value="1"/>
</dbReference>
<evidence type="ECO:0000256" key="3">
    <source>
        <dbReference type="ARBA" id="ARBA00023082"/>
    </source>
</evidence>
<dbReference type="Gene3D" id="1.10.10.10">
    <property type="entry name" value="Winged helix-like DNA-binding domain superfamily/Winged helix DNA-binding domain"/>
    <property type="match status" value="1"/>
</dbReference>
<name>X0XNL2_9ZZZZ</name>
<keyword evidence="4" id="KW-0804">Transcription</keyword>
<dbReference type="SUPFAM" id="SSF88946">
    <property type="entry name" value="Sigma2 domain of RNA polymerase sigma factors"/>
    <property type="match status" value="1"/>
</dbReference>
<proteinExistence type="inferred from homology"/>
<evidence type="ECO:0008006" key="8">
    <source>
        <dbReference type="Google" id="ProtNLM"/>
    </source>
</evidence>
<reference evidence="7" key="1">
    <citation type="journal article" date="2014" name="Front. Microbiol.">
        <title>High frequency of phylogenetically diverse reductive dehalogenase-homologous genes in deep subseafloor sedimentary metagenomes.</title>
        <authorList>
            <person name="Kawai M."/>
            <person name="Futagami T."/>
            <person name="Toyoda A."/>
            <person name="Takaki Y."/>
            <person name="Nishi S."/>
            <person name="Hori S."/>
            <person name="Arai W."/>
            <person name="Tsubouchi T."/>
            <person name="Morono Y."/>
            <person name="Uchiyama I."/>
            <person name="Ito T."/>
            <person name="Fujiyama A."/>
            <person name="Inagaki F."/>
            <person name="Takami H."/>
        </authorList>
    </citation>
    <scope>NUCLEOTIDE SEQUENCE</scope>
    <source>
        <strain evidence="7">Expedition CK06-06</strain>
    </source>
</reference>
<dbReference type="Pfam" id="PF08281">
    <property type="entry name" value="Sigma70_r4_2"/>
    <property type="match status" value="1"/>
</dbReference>
<dbReference type="AlphaFoldDB" id="X0XNL2"/>
<organism evidence="7">
    <name type="scientific">marine sediment metagenome</name>
    <dbReference type="NCBI Taxonomy" id="412755"/>
    <lineage>
        <taxon>unclassified sequences</taxon>
        <taxon>metagenomes</taxon>
        <taxon>ecological metagenomes</taxon>
    </lineage>
</organism>
<sequence length="247" mass="27462">EDAVAETYLKAWRKRSTLRDGRKLGAWLVAICRREATSLLRKVARARKREGKLEGEPPAAPSGWDERAYRAELLGRLPDALKVCATMFFVEGHSYAEIATVTGLPLSTVRGRISMSRDQLRKEITMSAETTFPEWYDRFETARSQHGRAEWHGCRARFLGVSWSGAKALYNAGGKRLSRLPTALGKSPLWRKKKSFGRWYDGPTLSFYWQLTGNLECSLGANAYGARTGASCTPSSASIAGTPQKVV</sequence>
<keyword evidence="2" id="KW-0805">Transcription regulation</keyword>
<dbReference type="EMBL" id="BARS01045940">
    <property type="protein sequence ID" value="GAG38238.1"/>
    <property type="molecule type" value="Genomic_DNA"/>
</dbReference>
<keyword evidence="3" id="KW-0731">Sigma factor</keyword>
<dbReference type="InterPro" id="IPR007627">
    <property type="entry name" value="RNA_pol_sigma70_r2"/>
</dbReference>
<comment type="similarity">
    <text evidence="1">Belongs to the sigma-70 factor family. ECF subfamily.</text>
</comment>
<dbReference type="InterPro" id="IPR039425">
    <property type="entry name" value="RNA_pol_sigma-70-like"/>
</dbReference>
<evidence type="ECO:0000259" key="5">
    <source>
        <dbReference type="Pfam" id="PF04542"/>
    </source>
</evidence>
<feature type="domain" description="RNA polymerase sigma-70 region 2" evidence="5">
    <location>
        <begin position="1"/>
        <end position="45"/>
    </location>
</feature>
<dbReference type="InterPro" id="IPR013324">
    <property type="entry name" value="RNA_pol_sigma_r3/r4-like"/>
</dbReference>
<dbReference type="SUPFAM" id="SSF88659">
    <property type="entry name" value="Sigma3 and sigma4 domains of RNA polymerase sigma factors"/>
    <property type="match status" value="1"/>
</dbReference>
<dbReference type="InterPro" id="IPR013325">
    <property type="entry name" value="RNA_pol_sigma_r2"/>
</dbReference>
<evidence type="ECO:0000259" key="6">
    <source>
        <dbReference type="Pfam" id="PF08281"/>
    </source>
</evidence>